<dbReference type="EMBL" id="MCGT01000002">
    <property type="protein sequence ID" value="ORX62321.1"/>
    <property type="molecule type" value="Genomic_DNA"/>
</dbReference>
<evidence type="ECO:0000313" key="1">
    <source>
        <dbReference type="EMBL" id="ORX62321.1"/>
    </source>
</evidence>
<reference evidence="1 2" key="1">
    <citation type="submission" date="2016-07" db="EMBL/GenBank/DDBJ databases">
        <title>Pervasive Adenine N6-methylation of Active Genes in Fungi.</title>
        <authorList>
            <consortium name="DOE Joint Genome Institute"/>
            <person name="Mondo S.J."/>
            <person name="Dannebaum R.O."/>
            <person name="Kuo R.C."/>
            <person name="Labutti K."/>
            <person name="Haridas S."/>
            <person name="Kuo A."/>
            <person name="Salamov A."/>
            <person name="Ahrendt S.R."/>
            <person name="Lipzen A."/>
            <person name="Sullivan W."/>
            <person name="Andreopoulos W.B."/>
            <person name="Clum A."/>
            <person name="Lindquist E."/>
            <person name="Daum C."/>
            <person name="Ramamoorthy G.K."/>
            <person name="Gryganskyi A."/>
            <person name="Culley D."/>
            <person name="Magnuson J.K."/>
            <person name="James T.Y."/>
            <person name="O'Malley M.A."/>
            <person name="Stajich J.E."/>
            <person name="Spatafora J.W."/>
            <person name="Visel A."/>
            <person name="Grigoriev I.V."/>
        </authorList>
    </citation>
    <scope>NUCLEOTIDE SEQUENCE [LARGE SCALE GENOMIC DNA]</scope>
    <source>
        <strain evidence="1 2">NRRL 3301</strain>
    </source>
</reference>
<sequence length="138" mass="15610">MEKPPVATNKVRKRQSLPSHLLRRSSDFVKTKWHHWRWSAQPPPSIPIDIDPISTVQSLEQSLAEPPHPITIAVNTTITIPLQRKPSQPCFNTQLLQPPVISHFPPKPLQYAPIVADTHPPQRSVLHRLSMPLLGRSS</sequence>
<dbReference type="Proteomes" id="UP000242146">
    <property type="component" value="Unassembled WGS sequence"/>
</dbReference>
<gene>
    <name evidence="1" type="ORF">DM01DRAFT_1331764</name>
</gene>
<dbReference type="AlphaFoldDB" id="A0A1X2GW95"/>
<keyword evidence="2" id="KW-1185">Reference proteome</keyword>
<protein>
    <submittedName>
        <fullName evidence="1">Uncharacterized protein</fullName>
    </submittedName>
</protein>
<proteinExistence type="predicted"/>
<organism evidence="1 2">
    <name type="scientific">Hesseltinella vesiculosa</name>
    <dbReference type="NCBI Taxonomy" id="101127"/>
    <lineage>
        <taxon>Eukaryota</taxon>
        <taxon>Fungi</taxon>
        <taxon>Fungi incertae sedis</taxon>
        <taxon>Mucoromycota</taxon>
        <taxon>Mucoromycotina</taxon>
        <taxon>Mucoromycetes</taxon>
        <taxon>Mucorales</taxon>
        <taxon>Cunninghamellaceae</taxon>
        <taxon>Hesseltinella</taxon>
    </lineage>
</organism>
<evidence type="ECO:0000313" key="2">
    <source>
        <dbReference type="Proteomes" id="UP000242146"/>
    </source>
</evidence>
<name>A0A1X2GW95_9FUNG</name>
<accession>A0A1X2GW95</accession>
<dbReference type="OrthoDB" id="2288614at2759"/>
<comment type="caution">
    <text evidence="1">The sequence shown here is derived from an EMBL/GenBank/DDBJ whole genome shotgun (WGS) entry which is preliminary data.</text>
</comment>